<dbReference type="PANTHER" id="PTHR43027">
    <property type="entry name" value="DOXORUBICIN RESISTANCE ABC TRANSPORTER PERMEASE PROTEIN DRRC-RELATED"/>
    <property type="match status" value="1"/>
</dbReference>
<feature type="transmembrane region" description="Helical" evidence="5">
    <location>
        <begin position="277"/>
        <end position="299"/>
    </location>
</feature>
<reference evidence="7 8" key="1">
    <citation type="submission" date="2019-08" db="EMBL/GenBank/DDBJ databases">
        <title>In-depth cultivation of the pig gut microbiome towards novel bacterial diversity and tailored functional studies.</title>
        <authorList>
            <person name="Wylensek D."/>
            <person name="Hitch T.C.A."/>
            <person name="Clavel T."/>
        </authorList>
    </citation>
    <scope>NUCLEOTIDE SEQUENCE [LARGE SCALE GENOMIC DNA]</scope>
    <source>
        <strain evidence="7 8">Oil+RF-744-WCA-WT-11</strain>
    </source>
</reference>
<feature type="transmembrane region" description="Helical" evidence="5">
    <location>
        <begin position="239"/>
        <end position="265"/>
    </location>
</feature>
<feature type="transmembrane region" description="Helical" evidence="5">
    <location>
        <begin position="20"/>
        <end position="39"/>
    </location>
</feature>
<evidence type="ECO:0000256" key="3">
    <source>
        <dbReference type="ARBA" id="ARBA00022989"/>
    </source>
</evidence>
<protein>
    <submittedName>
        <fullName evidence="7">ABC transporter permease</fullName>
    </submittedName>
</protein>
<evidence type="ECO:0000259" key="6">
    <source>
        <dbReference type="Pfam" id="PF12698"/>
    </source>
</evidence>
<evidence type="ECO:0000256" key="1">
    <source>
        <dbReference type="ARBA" id="ARBA00004141"/>
    </source>
</evidence>
<comment type="caution">
    <text evidence="7">The sequence shown here is derived from an EMBL/GenBank/DDBJ whole genome shotgun (WGS) entry which is preliminary data.</text>
</comment>
<dbReference type="GO" id="GO:0016020">
    <property type="term" value="C:membrane"/>
    <property type="evidence" value="ECO:0007669"/>
    <property type="project" value="UniProtKB-SubCell"/>
</dbReference>
<dbReference type="Proteomes" id="UP000481852">
    <property type="component" value="Unassembled WGS sequence"/>
</dbReference>
<dbReference type="PANTHER" id="PTHR43027:SF1">
    <property type="entry name" value="DOXORUBICIN RESISTANCE ABC TRANSPORTER PERMEASE PROTEIN DRRC-RELATED"/>
    <property type="match status" value="1"/>
</dbReference>
<dbReference type="AlphaFoldDB" id="A0A6L5X2X2"/>
<accession>A0A6L5X2X2</accession>
<organism evidence="7 8">
    <name type="scientific">Porcincola intestinalis</name>
    <dbReference type="NCBI Taxonomy" id="2606632"/>
    <lineage>
        <taxon>Bacteria</taxon>
        <taxon>Bacillati</taxon>
        <taxon>Bacillota</taxon>
        <taxon>Clostridia</taxon>
        <taxon>Lachnospirales</taxon>
        <taxon>Lachnospiraceae</taxon>
        <taxon>Porcincola</taxon>
    </lineage>
</organism>
<name>A0A6L5X2X2_9FIRM</name>
<dbReference type="RefSeq" id="WP_154524551.1">
    <property type="nucleotide sequence ID" value="NZ_VULZ01000005.1"/>
</dbReference>
<keyword evidence="3 5" id="KW-1133">Transmembrane helix</keyword>
<comment type="subcellular location">
    <subcellularLocation>
        <location evidence="1">Membrane</location>
        <topology evidence="1">Multi-pass membrane protein</topology>
    </subcellularLocation>
</comment>
<feature type="transmembrane region" description="Helical" evidence="5">
    <location>
        <begin position="191"/>
        <end position="210"/>
    </location>
</feature>
<gene>
    <name evidence="7" type="ORF">FYJ35_05925</name>
</gene>
<evidence type="ECO:0000256" key="5">
    <source>
        <dbReference type="SAM" id="Phobius"/>
    </source>
</evidence>
<feature type="transmembrane region" description="Helical" evidence="5">
    <location>
        <begin position="362"/>
        <end position="384"/>
    </location>
</feature>
<keyword evidence="4 5" id="KW-0472">Membrane</keyword>
<proteinExistence type="predicted"/>
<dbReference type="EMBL" id="VULZ01000005">
    <property type="protein sequence ID" value="MSS14580.1"/>
    <property type="molecule type" value="Genomic_DNA"/>
</dbReference>
<keyword evidence="2 5" id="KW-0812">Transmembrane</keyword>
<feature type="transmembrane region" description="Helical" evidence="5">
    <location>
        <begin position="305"/>
        <end position="324"/>
    </location>
</feature>
<evidence type="ECO:0000313" key="7">
    <source>
        <dbReference type="EMBL" id="MSS14580.1"/>
    </source>
</evidence>
<feature type="domain" description="ABC-2 type transporter transmembrane" evidence="6">
    <location>
        <begin position="21"/>
        <end position="381"/>
    </location>
</feature>
<evidence type="ECO:0000256" key="4">
    <source>
        <dbReference type="ARBA" id="ARBA00023136"/>
    </source>
</evidence>
<sequence>MMFFHVFCYQLKNFSRKKYIIGWNLLFPLVLATAFYIGFGHMVTEDPNSFQTITAGYAEVQPVSGTPEEGTGSGNAEIFLKVLGQLQTEGGQNLIGLTRYDSEKEAREALLDGQIEGYYLNEGGELSLHIREEGVNSTILSQILKQYRSACTMEKRIAENHPSRLLQTIAGLSVNREYLEEYTPGRQISPYLQFFFALLAMSSMYASWIATTMMESMCANLSECGKRFESSGAGKFPSILAGALAGTIFQTVSNAITVLYIEYVLRISFQAPFPEIMMIMGLGSAVGIGFGILFGTLFQREALRVAIPLAFSMVSSFLSGLMMGQMKQLVENAVPVLNRINPAAVFTDSLYVLASYGKNRQYWLDVLSMAGMVIVTLSISAVILRRRQYASI</sequence>
<evidence type="ECO:0000313" key="8">
    <source>
        <dbReference type="Proteomes" id="UP000481852"/>
    </source>
</evidence>
<dbReference type="GO" id="GO:0140359">
    <property type="term" value="F:ABC-type transporter activity"/>
    <property type="evidence" value="ECO:0007669"/>
    <property type="project" value="InterPro"/>
</dbReference>
<dbReference type="InterPro" id="IPR013525">
    <property type="entry name" value="ABC2_TM"/>
</dbReference>
<dbReference type="Pfam" id="PF12698">
    <property type="entry name" value="ABC2_membrane_3"/>
    <property type="match status" value="1"/>
</dbReference>
<evidence type="ECO:0000256" key="2">
    <source>
        <dbReference type="ARBA" id="ARBA00022692"/>
    </source>
</evidence>
<dbReference type="InterPro" id="IPR052902">
    <property type="entry name" value="ABC-2_transporter"/>
</dbReference>
<keyword evidence="8" id="KW-1185">Reference proteome</keyword>